<comment type="similarity">
    <text evidence="2 8">Belongs to the NiCoT transporter (TC 2.A.52) family.</text>
</comment>
<dbReference type="RefSeq" id="WP_124999361.1">
    <property type="nucleotide sequence ID" value="NZ_RQXT01000015.1"/>
</dbReference>
<feature type="transmembrane region" description="Helical" evidence="8">
    <location>
        <begin position="184"/>
        <end position="211"/>
    </location>
</feature>
<proteinExistence type="inferred from homology"/>
<keyword evidence="5 8" id="KW-0812">Transmembrane</keyword>
<keyword evidence="10" id="KW-1185">Reference proteome</keyword>
<dbReference type="GO" id="GO:0015099">
    <property type="term" value="F:nickel cation transmembrane transporter activity"/>
    <property type="evidence" value="ECO:0007669"/>
    <property type="project" value="UniProtKB-UniRule"/>
</dbReference>
<dbReference type="GO" id="GO:0012505">
    <property type="term" value="C:endomembrane system"/>
    <property type="evidence" value="ECO:0007669"/>
    <property type="project" value="UniProtKB-SubCell"/>
</dbReference>
<sequence>MRRGINSLARMVQQVLILASIAIAASATMMQGRLYKLHHIGGVIGASLSAFFLLMIGIANLFILKGIWLAFIRARRGENFVEEDLDGLLAGRGLIARIFRPLFGIVSRSWHMYPIGFLLASASTLPQKLACSAFRNPGNTGCFILLFMIFPALFTAGMSIMDTTDSFLMTGAYRWACVNPVRKLWYNLAITVASVVIAIFIGSIEALAVVADKLGLQGRFWGGIGGINDDLATFGYAIVGIFVVSLLVSMIIYRTKATTK</sequence>
<protein>
    <recommendedName>
        <fullName evidence="8">Nickel/cobalt efflux system</fullName>
    </recommendedName>
</protein>
<reference evidence="9 10" key="1">
    <citation type="submission" date="2018-11" db="EMBL/GenBank/DDBJ databases">
        <title>the genome of Mesorhizobium tamadayense DSM 28320.</title>
        <authorList>
            <person name="Gao J."/>
        </authorList>
    </citation>
    <scope>NUCLEOTIDE SEQUENCE [LARGE SCALE GENOMIC DNA]</scope>
    <source>
        <strain evidence="9 10">DSM 28320</strain>
    </source>
</reference>
<dbReference type="Pfam" id="PF03824">
    <property type="entry name" value="NicO"/>
    <property type="match status" value="1"/>
</dbReference>
<feature type="transmembrane region" description="Helical" evidence="8">
    <location>
        <begin position="40"/>
        <end position="63"/>
    </location>
</feature>
<name>A0A3P3FT29_9HYPH</name>
<feature type="transmembrane region" description="Helical" evidence="8">
    <location>
        <begin position="231"/>
        <end position="253"/>
    </location>
</feature>
<comment type="caution">
    <text evidence="9">The sequence shown here is derived from an EMBL/GenBank/DDBJ whole genome shotgun (WGS) entry which is preliminary data.</text>
</comment>
<evidence type="ECO:0000313" key="9">
    <source>
        <dbReference type="EMBL" id="RRI01552.1"/>
    </source>
</evidence>
<comment type="subcellular location">
    <subcellularLocation>
        <location evidence="8">Cell membrane</location>
        <topology evidence="8">Multi-pass membrane protein</topology>
    </subcellularLocation>
    <subcellularLocation>
        <location evidence="1">Endomembrane system</location>
        <topology evidence="1">Multi-pass membrane protein</topology>
    </subcellularLocation>
</comment>
<dbReference type="InterPro" id="IPR011541">
    <property type="entry name" value="Ni/Co_transpt_high_affinity"/>
</dbReference>
<accession>A0A3P3FT29</accession>
<organism evidence="9 10">
    <name type="scientific">Mesorhizobium tamadayense</name>
    <dbReference type="NCBI Taxonomy" id="425306"/>
    <lineage>
        <taxon>Bacteria</taxon>
        <taxon>Pseudomonadati</taxon>
        <taxon>Pseudomonadota</taxon>
        <taxon>Alphaproteobacteria</taxon>
        <taxon>Hyphomicrobiales</taxon>
        <taxon>Phyllobacteriaceae</taxon>
        <taxon>Mesorhizobium</taxon>
    </lineage>
</organism>
<dbReference type="InterPro" id="IPR004688">
    <property type="entry name" value="Ni/Co_transpt"/>
</dbReference>
<keyword evidence="3 8" id="KW-0813">Transport</keyword>
<evidence type="ECO:0000256" key="4">
    <source>
        <dbReference type="ARBA" id="ARBA00022596"/>
    </source>
</evidence>
<feature type="transmembrane region" description="Helical" evidence="8">
    <location>
        <begin position="143"/>
        <end position="163"/>
    </location>
</feature>
<evidence type="ECO:0000256" key="6">
    <source>
        <dbReference type="ARBA" id="ARBA00022989"/>
    </source>
</evidence>
<evidence type="ECO:0000256" key="1">
    <source>
        <dbReference type="ARBA" id="ARBA00004127"/>
    </source>
</evidence>
<keyword evidence="4" id="KW-0533">Nickel</keyword>
<evidence type="ECO:0000313" key="10">
    <source>
        <dbReference type="Proteomes" id="UP000273786"/>
    </source>
</evidence>
<dbReference type="EMBL" id="RQXT01000015">
    <property type="protein sequence ID" value="RRI01552.1"/>
    <property type="molecule type" value="Genomic_DNA"/>
</dbReference>
<dbReference type="PANTHER" id="PTHR31611">
    <property type="entry name" value="HIGH-AFFINITY NICKEL TRANSPORT PROTEIN NIC1"/>
    <property type="match status" value="1"/>
</dbReference>
<dbReference type="OrthoDB" id="9776706at2"/>
<dbReference type="Proteomes" id="UP000273786">
    <property type="component" value="Unassembled WGS sequence"/>
</dbReference>
<dbReference type="GO" id="GO:0005886">
    <property type="term" value="C:plasma membrane"/>
    <property type="evidence" value="ECO:0007669"/>
    <property type="project" value="UniProtKB-SubCell"/>
</dbReference>
<evidence type="ECO:0000256" key="7">
    <source>
        <dbReference type="ARBA" id="ARBA00023136"/>
    </source>
</evidence>
<gene>
    <name evidence="9" type="ORF">EH240_14835</name>
</gene>
<evidence type="ECO:0000256" key="5">
    <source>
        <dbReference type="ARBA" id="ARBA00022692"/>
    </source>
</evidence>
<comment type="caution">
    <text evidence="8">Lacks conserved residue(s) required for the propagation of feature annotation.</text>
</comment>
<dbReference type="AlphaFoldDB" id="A0A3P3FT29"/>
<dbReference type="PANTHER" id="PTHR31611:SF0">
    <property type="entry name" value="HIGH-AFFINITY NICKEL TRANSPORT PROTEIN NIC1"/>
    <property type="match status" value="1"/>
</dbReference>
<keyword evidence="6 8" id="KW-1133">Transmembrane helix</keyword>
<keyword evidence="7 8" id="KW-0472">Membrane</keyword>
<evidence type="ECO:0000256" key="8">
    <source>
        <dbReference type="RuleBase" id="RU362101"/>
    </source>
</evidence>
<evidence type="ECO:0000256" key="2">
    <source>
        <dbReference type="ARBA" id="ARBA00010892"/>
    </source>
</evidence>
<evidence type="ECO:0000256" key="3">
    <source>
        <dbReference type="ARBA" id="ARBA00022448"/>
    </source>
</evidence>